<dbReference type="PANTHER" id="PTHR12428">
    <property type="entry name" value="OXA1"/>
    <property type="match status" value="1"/>
</dbReference>
<evidence type="ECO:0000259" key="17">
    <source>
        <dbReference type="Pfam" id="PF14849"/>
    </source>
</evidence>
<gene>
    <name evidence="18" type="ORF">JCM19301_424</name>
</gene>
<feature type="transmembrane region" description="Helical" evidence="15">
    <location>
        <begin position="84"/>
        <end position="107"/>
    </location>
</feature>
<comment type="subcellular location">
    <subcellularLocation>
        <location evidence="1">Cell membrane</location>
        <topology evidence="1">Multi-pass membrane protein</topology>
    </subcellularLocation>
    <subcellularLocation>
        <location evidence="13">Membrane</location>
        <topology evidence="13">Multi-pass membrane protein</topology>
    </subcellularLocation>
</comment>
<evidence type="ECO:0000256" key="2">
    <source>
        <dbReference type="ARBA" id="ARBA00010527"/>
    </source>
</evidence>
<evidence type="ECO:0000313" key="18">
    <source>
        <dbReference type="EMBL" id="GAL67451.1"/>
    </source>
</evidence>
<feature type="compositionally biased region" description="Low complexity" evidence="14">
    <location>
        <begin position="341"/>
        <end position="359"/>
    </location>
</feature>
<dbReference type="CDD" id="cd20070">
    <property type="entry name" value="5TM_YidC_Alb3"/>
    <property type="match status" value="1"/>
</dbReference>
<dbReference type="Gene3D" id="2.70.98.90">
    <property type="match status" value="1"/>
</dbReference>
<keyword evidence="4" id="KW-0813">Transport</keyword>
<dbReference type="CDD" id="cd19961">
    <property type="entry name" value="EcYidC-like_peri"/>
    <property type="match status" value="1"/>
</dbReference>
<feature type="domain" description="Membrane insertase YidC/Oxa/ALB C-terminal" evidence="16">
    <location>
        <begin position="113"/>
        <end position="316"/>
    </location>
</feature>
<dbReference type="GO" id="GO:0015031">
    <property type="term" value="P:protein transport"/>
    <property type="evidence" value="ECO:0007669"/>
    <property type="project" value="UniProtKB-KW"/>
</dbReference>
<dbReference type="eggNOG" id="COG0706">
    <property type="taxonomic scope" value="Bacteria"/>
</dbReference>
<proteinExistence type="inferred from homology"/>
<keyword evidence="8 15" id="KW-1133">Transmembrane helix</keyword>
<accession>A0A090VRW4</accession>
<sequence length="365" mass="42454">MVWIGYKQHFFSSVLLTDIPFKTAKITAENLVEDEEIDTVYTKMFTSKIPLELKGGEFNESMDWYIGPNDFEILNNYDRNLDEIVPFGWGIFGLINRYIFMPLFAFLGGFLPYGIAIVVMTILVKILLSFVQYKQFLSQAKMKILKPELDAIREKYKDNKMKAQQETMALQTKAGASPLSGCLPALIQLPVFYALFQFFPSAFDLRQKSFLWAEDLSSYDTIAELPFHIPFYGSHVSLFPILASIAIFFYMKLTTGQNIQSQPQQEGMPDMGKMMKYMMYFSPIMMLFFFNNYASGLSLYYFISNLISIGIILVIKNYILDEDKIHAQIQENKKKPKKQSKFQTKMKQMMEQAEQQKQMQQKRKK</sequence>
<dbReference type="Pfam" id="PF02096">
    <property type="entry name" value="60KD_IMP"/>
    <property type="match status" value="1"/>
</dbReference>
<dbReference type="AlphaFoldDB" id="A0A090VRW4"/>
<dbReference type="InterPro" id="IPR028055">
    <property type="entry name" value="YidC/Oxa/ALB_C"/>
</dbReference>
<evidence type="ECO:0000256" key="3">
    <source>
        <dbReference type="ARBA" id="ARBA00015325"/>
    </source>
</evidence>
<organism evidence="18">
    <name type="scientific">Jejuia pallidilutea</name>
    <dbReference type="NCBI Taxonomy" id="504487"/>
    <lineage>
        <taxon>Bacteria</taxon>
        <taxon>Pseudomonadati</taxon>
        <taxon>Bacteroidota</taxon>
        <taxon>Flavobacteriia</taxon>
        <taxon>Flavobacteriales</taxon>
        <taxon>Flavobacteriaceae</taxon>
        <taxon>Jejuia</taxon>
    </lineage>
</organism>
<comment type="similarity">
    <text evidence="2">Belongs to the OXA1/ALB3/YidC family. Type 1 subfamily.</text>
</comment>
<evidence type="ECO:0000256" key="5">
    <source>
        <dbReference type="ARBA" id="ARBA00022475"/>
    </source>
</evidence>
<dbReference type="GO" id="GO:0051205">
    <property type="term" value="P:protein insertion into membrane"/>
    <property type="evidence" value="ECO:0007669"/>
    <property type="project" value="TreeGrafter"/>
</dbReference>
<dbReference type="STRING" id="504487.JCM19538_1202"/>
<dbReference type="PANTHER" id="PTHR12428:SF65">
    <property type="entry name" value="CYTOCHROME C OXIDASE ASSEMBLY PROTEIN COX18, MITOCHONDRIAL"/>
    <property type="match status" value="1"/>
</dbReference>
<keyword evidence="10" id="KW-0143">Chaperone</keyword>
<dbReference type="InterPro" id="IPR038221">
    <property type="entry name" value="YidC_periplasmic_sf"/>
</dbReference>
<feature type="transmembrane region" description="Helical" evidence="15">
    <location>
        <begin position="178"/>
        <end position="199"/>
    </location>
</feature>
<evidence type="ECO:0000256" key="7">
    <source>
        <dbReference type="ARBA" id="ARBA00022927"/>
    </source>
</evidence>
<name>A0A090VRW4_9FLAO</name>
<evidence type="ECO:0000256" key="15">
    <source>
        <dbReference type="SAM" id="Phobius"/>
    </source>
</evidence>
<dbReference type="EMBL" id="BBNR01000010">
    <property type="protein sequence ID" value="GAL67451.1"/>
    <property type="molecule type" value="Genomic_DNA"/>
</dbReference>
<evidence type="ECO:0000256" key="9">
    <source>
        <dbReference type="ARBA" id="ARBA00023136"/>
    </source>
</evidence>
<keyword evidence="5" id="KW-1003">Cell membrane</keyword>
<evidence type="ECO:0000256" key="13">
    <source>
        <dbReference type="RuleBase" id="RU003945"/>
    </source>
</evidence>
<dbReference type="PRINTS" id="PR00701">
    <property type="entry name" value="60KDINNERMP"/>
</dbReference>
<feature type="transmembrane region" description="Helical" evidence="15">
    <location>
        <begin position="113"/>
        <end position="133"/>
    </location>
</feature>
<dbReference type="Pfam" id="PF14849">
    <property type="entry name" value="YidC_periplas"/>
    <property type="match status" value="1"/>
</dbReference>
<dbReference type="GO" id="GO:0032977">
    <property type="term" value="F:membrane insertase activity"/>
    <property type="evidence" value="ECO:0007669"/>
    <property type="project" value="InterPro"/>
</dbReference>
<evidence type="ECO:0000256" key="12">
    <source>
        <dbReference type="ARBA" id="ARBA00033342"/>
    </source>
</evidence>
<comment type="caution">
    <text evidence="18">The sequence shown here is derived from an EMBL/GenBank/DDBJ whole genome shotgun (WGS) entry which is preliminary data.</text>
</comment>
<evidence type="ECO:0000256" key="8">
    <source>
        <dbReference type="ARBA" id="ARBA00022989"/>
    </source>
</evidence>
<evidence type="ECO:0000256" key="11">
    <source>
        <dbReference type="ARBA" id="ARBA00033245"/>
    </source>
</evidence>
<feature type="transmembrane region" description="Helical" evidence="15">
    <location>
        <begin position="232"/>
        <end position="253"/>
    </location>
</feature>
<protein>
    <recommendedName>
        <fullName evidence="3">Membrane protein insertase YidC</fullName>
    </recommendedName>
    <alternativeName>
        <fullName evidence="12">Foldase YidC</fullName>
    </alternativeName>
    <alternativeName>
        <fullName evidence="11">Membrane integrase YidC</fullName>
    </alternativeName>
</protein>
<evidence type="ECO:0000256" key="1">
    <source>
        <dbReference type="ARBA" id="ARBA00004651"/>
    </source>
</evidence>
<dbReference type="NCBIfam" id="TIGR03592">
    <property type="entry name" value="yidC_oxa1_cterm"/>
    <property type="match status" value="1"/>
</dbReference>
<evidence type="ECO:0000256" key="4">
    <source>
        <dbReference type="ARBA" id="ARBA00022448"/>
    </source>
</evidence>
<dbReference type="Proteomes" id="UP000029641">
    <property type="component" value="Unassembled WGS sequence"/>
</dbReference>
<feature type="domain" description="Membrane insertase YidC N-terminal" evidence="17">
    <location>
        <begin position="3"/>
        <end position="100"/>
    </location>
</feature>
<keyword evidence="7" id="KW-0653">Protein transport</keyword>
<keyword evidence="9 15" id="KW-0472">Membrane</keyword>
<dbReference type="InterPro" id="IPR047196">
    <property type="entry name" value="YidC_ALB_C"/>
</dbReference>
<feature type="transmembrane region" description="Helical" evidence="15">
    <location>
        <begin position="274"/>
        <end position="293"/>
    </location>
</feature>
<feature type="transmembrane region" description="Helical" evidence="15">
    <location>
        <begin position="299"/>
        <end position="319"/>
    </location>
</feature>
<reference evidence="18" key="1">
    <citation type="journal article" date="2014" name="Genome Announc.">
        <title>Draft Genome Sequence of Marine Flavobacterium Jejuia pallidilutea Strain 11shimoA1 and Pigmentation Mutants.</title>
        <authorList>
            <person name="Takatani N."/>
            <person name="Nakanishi M."/>
            <person name="Meirelles P."/>
            <person name="Mino S."/>
            <person name="Suda W."/>
            <person name="Oshima K."/>
            <person name="Hattori M."/>
            <person name="Ohkuma M."/>
            <person name="Hosokawa M."/>
            <person name="Miyashita K."/>
            <person name="Thompson F.L."/>
            <person name="Niwa A."/>
            <person name="Sawabe T."/>
            <person name="Sawabe T."/>
        </authorList>
    </citation>
    <scope>NUCLEOTIDE SEQUENCE [LARGE SCALE GENOMIC DNA]</scope>
    <source>
        <strain evidence="18">JCM 19301</strain>
    </source>
</reference>
<evidence type="ECO:0000256" key="10">
    <source>
        <dbReference type="ARBA" id="ARBA00023186"/>
    </source>
</evidence>
<evidence type="ECO:0000256" key="6">
    <source>
        <dbReference type="ARBA" id="ARBA00022692"/>
    </source>
</evidence>
<feature type="region of interest" description="Disordered" evidence="14">
    <location>
        <begin position="329"/>
        <end position="365"/>
    </location>
</feature>
<keyword evidence="6 13" id="KW-0812">Transmembrane</keyword>
<dbReference type="InterPro" id="IPR001708">
    <property type="entry name" value="YidC/ALB3/OXA1/COX18"/>
</dbReference>
<evidence type="ECO:0000259" key="16">
    <source>
        <dbReference type="Pfam" id="PF02096"/>
    </source>
</evidence>
<evidence type="ECO:0000256" key="14">
    <source>
        <dbReference type="SAM" id="MobiDB-lite"/>
    </source>
</evidence>
<dbReference type="InterPro" id="IPR028053">
    <property type="entry name" value="Membr_insert_YidC_N"/>
</dbReference>
<dbReference type="GO" id="GO:0005886">
    <property type="term" value="C:plasma membrane"/>
    <property type="evidence" value="ECO:0007669"/>
    <property type="project" value="UniProtKB-SubCell"/>
</dbReference>
<dbReference type="NCBIfam" id="NF002359">
    <property type="entry name" value="PRK01318.2-6"/>
    <property type="match status" value="1"/>
</dbReference>